<dbReference type="InterPro" id="IPR053182">
    <property type="entry name" value="YobU-like_regulator"/>
</dbReference>
<evidence type="ECO:0000256" key="1">
    <source>
        <dbReference type="SAM" id="MobiDB-lite"/>
    </source>
</evidence>
<sequence>MSGAKRSDDRETVEERRVSKPERERRHGKTVAGIQVRTNKERELQPEDAQLDRLWEKFNDERLADSIPDKAAGSPVYGVYTEYDNGAEGDYSVLAGVEVTDETKVPDDYATLTLEAGEYLVFRGQGTGTDAAMEVWSQIWHHFEADDAPERTFLTDYEVYEVDRVTIYVGVKEQVGAE</sequence>
<dbReference type="PANTHER" id="PTHR36444">
    <property type="entry name" value="TRANSCRIPTIONAL REGULATOR PROTEIN YOBU-RELATED"/>
    <property type="match status" value="1"/>
</dbReference>
<evidence type="ECO:0000313" key="3">
    <source>
        <dbReference type="EMBL" id="TMW14954.1"/>
    </source>
</evidence>
<dbReference type="SUPFAM" id="SSF55136">
    <property type="entry name" value="Probable bacterial effector-binding domain"/>
    <property type="match status" value="1"/>
</dbReference>
<dbReference type="EMBL" id="VCQT01000008">
    <property type="protein sequence ID" value="TMW14954.1"/>
    <property type="molecule type" value="Genomic_DNA"/>
</dbReference>
<dbReference type="InterPro" id="IPR011256">
    <property type="entry name" value="Reg_factor_effector_dom_sf"/>
</dbReference>
<feature type="compositionally biased region" description="Basic and acidic residues" evidence="1">
    <location>
        <begin position="1"/>
        <end position="25"/>
    </location>
</feature>
<dbReference type="InterPro" id="IPR010499">
    <property type="entry name" value="AraC_E-bd"/>
</dbReference>
<reference evidence="3 4" key="1">
    <citation type="submission" date="2019-05" db="EMBL/GenBank/DDBJ databases">
        <title>Genome of Alcanivorax gelatiniphagus, an oil degrading marine bacteria.</title>
        <authorList>
            <person name="Kwon K.K."/>
        </authorList>
    </citation>
    <scope>NUCLEOTIDE SEQUENCE [LARGE SCALE GENOMIC DNA]</scope>
    <source>
        <strain evidence="3 4">MEBiC 08158</strain>
    </source>
</reference>
<dbReference type="InterPro" id="IPR029441">
    <property type="entry name" value="Cass2"/>
</dbReference>
<feature type="domain" description="AraC effector-binding" evidence="2">
    <location>
        <begin position="19"/>
        <end position="172"/>
    </location>
</feature>
<evidence type="ECO:0000259" key="2">
    <source>
        <dbReference type="SMART" id="SM00871"/>
    </source>
</evidence>
<name>A0ABY2XRR4_9GAMM</name>
<dbReference type="SMART" id="SM00871">
    <property type="entry name" value="AraC_E_bind"/>
    <property type="match status" value="1"/>
</dbReference>
<keyword evidence="4" id="KW-1185">Reference proteome</keyword>
<dbReference type="PANTHER" id="PTHR36444:SF2">
    <property type="entry name" value="TRANSCRIPTIONAL REGULATOR PROTEIN YOBU-RELATED"/>
    <property type="match status" value="1"/>
</dbReference>
<dbReference type="Pfam" id="PF14526">
    <property type="entry name" value="Cass2"/>
    <property type="match status" value="1"/>
</dbReference>
<evidence type="ECO:0000313" key="4">
    <source>
        <dbReference type="Proteomes" id="UP000739180"/>
    </source>
</evidence>
<comment type="caution">
    <text evidence="3">The sequence shown here is derived from an EMBL/GenBank/DDBJ whole genome shotgun (WGS) entry which is preliminary data.</text>
</comment>
<dbReference type="Proteomes" id="UP000739180">
    <property type="component" value="Unassembled WGS sequence"/>
</dbReference>
<proteinExistence type="predicted"/>
<accession>A0ABY2XRR4</accession>
<dbReference type="Gene3D" id="3.20.80.10">
    <property type="entry name" value="Regulatory factor, effector binding domain"/>
    <property type="match status" value="1"/>
</dbReference>
<organism evidence="3 4">
    <name type="scientific">Alloalcanivorax gelatiniphagus</name>
    <dbReference type="NCBI Taxonomy" id="1194167"/>
    <lineage>
        <taxon>Bacteria</taxon>
        <taxon>Pseudomonadati</taxon>
        <taxon>Pseudomonadota</taxon>
        <taxon>Gammaproteobacteria</taxon>
        <taxon>Oceanospirillales</taxon>
        <taxon>Alcanivoracaceae</taxon>
        <taxon>Alloalcanivorax</taxon>
    </lineage>
</organism>
<gene>
    <name evidence="3" type="ORF">FGS76_01225</name>
</gene>
<feature type="region of interest" description="Disordered" evidence="1">
    <location>
        <begin position="1"/>
        <end position="33"/>
    </location>
</feature>
<protein>
    <submittedName>
        <fullName evidence="3">GyrI-like domain-containing protein</fullName>
    </submittedName>
</protein>